<name>A0A225DS48_9BACT</name>
<comment type="caution">
    <text evidence="2">The sequence shown here is derived from an EMBL/GenBank/DDBJ whole genome shotgun (WGS) entry which is preliminary data.</text>
</comment>
<keyword evidence="3" id="KW-1185">Reference proteome</keyword>
<organism evidence="2 3">
    <name type="scientific">Fimbriiglobus ruber</name>
    <dbReference type="NCBI Taxonomy" id="1908690"/>
    <lineage>
        <taxon>Bacteria</taxon>
        <taxon>Pseudomonadati</taxon>
        <taxon>Planctomycetota</taxon>
        <taxon>Planctomycetia</taxon>
        <taxon>Gemmatales</taxon>
        <taxon>Gemmataceae</taxon>
        <taxon>Fimbriiglobus</taxon>
    </lineage>
</organism>
<dbReference type="EMBL" id="NIDE01000004">
    <property type="protein sequence ID" value="OWK43883.1"/>
    <property type="molecule type" value="Genomic_DNA"/>
</dbReference>
<reference evidence="3" key="1">
    <citation type="submission" date="2017-06" db="EMBL/GenBank/DDBJ databases">
        <title>Genome analysis of Fimbriiglobus ruber SP5, the first member of the order Planctomycetales with confirmed chitinolytic capability.</title>
        <authorList>
            <person name="Ravin N.V."/>
            <person name="Rakitin A.L."/>
            <person name="Ivanova A.A."/>
            <person name="Beletsky A.V."/>
            <person name="Kulichevskaya I.S."/>
            <person name="Mardanov A.V."/>
            <person name="Dedysh S.N."/>
        </authorList>
    </citation>
    <scope>NUCLEOTIDE SEQUENCE [LARGE SCALE GENOMIC DNA]</scope>
    <source>
        <strain evidence="3">SP5</strain>
    </source>
</reference>
<proteinExistence type="predicted"/>
<evidence type="ECO:0000313" key="2">
    <source>
        <dbReference type="EMBL" id="OWK43883.1"/>
    </source>
</evidence>
<gene>
    <name evidence="2" type="ORF">FRUB_03482</name>
</gene>
<feature type="region of interest" description="Disordered" evidence="1">
    <location>
        <begin position="27"/>
        <end position="59"/>
    </location>
</feature>
<dbReference type="Proteomes" id="UP000214646">
    <property type="component" value="Unassembled WGS sequence"/>
</dbReference>
<dbReference type="AlphaFoldDB" id="A0A225DS48"/>
<accession>A0A225DS48</accession>
<evidence type="ECO:0000256" key="1">
    <source>
        <dbReference type="SAM" id="MobiDB-lite"/>
    </source>
</evidence>
<protein>
    <submittedName>
        <fullName evidence="2">Uncharacterized protein</fullName>
    </submittedName>
</protein>
<evidence type="ECO:0000313" key="3">
    <source>
        <dbReference type="Proteomes" id="UP000214646"/>
    </source>
</evidence>
<sequence length="59" mass="6570">MAVELDDGAGWRRSHWCLGYNRERACGMSQREDSEEQNARHGGLGAKKPLPGARTESQL</sequence>